<evidence type="ECO:0000313" key="4">
    <source>
        <dbReference type="Proteomes" id="UP000494165"/>
    </source>
</evidence>
<dbReference type="SUPFAM" id="SSF47473">
    <property type="entry name" value="EF-hand"/>
    <property type="match status" value="1"/>
</dbReference>
<name>A0A8S1BSA2_9INSE</name>
<dbReference type="Gene3D" id="1.10.238.10">
    <property type="entry name" value="EF-hand"/>
    <property type="match status" value="1"/>
</dbReference>
<evidence type="ECO:0000256" key="1">
    <source>
        <dbReference type="ARBA" id="ARBA00022737"/>
    </source>
</evidence>
<gene>
    <name evidence="3" type="ORF">CLODIP_2_CD08011</name>
</gene>
<accession>A0A8S1BSA2</accession>
<protein>
    <recommendedName>
        <fullName evidence="2">EF-hand domain-containing protein</fullName>
    </recommendedName>
</protein>
<keyword evidence="1" id="KW-0677">Repeat</keyword>
<dbReference type="PANTHER" id="PTHR46763">
    <property type="entry name" value="DYNEIN REGULATORY COMPLEX PROTEIN 8"/>
    <property type="match status" value="1"/>
</dbReference>
<dbReference type="PANTHER" id="PTHR46763:SF1">
    <property type="entry name" value="DYNEIN REGULATORY COMPLEX PROTEIN 8"/>
    <property type="match status" value="1"/>
</dbReference>
<dbReference type="GO" id="GO:0005509">
    <property type="term" value="F:calcium ion binding"/>
    <property type="evidence" value="ECO:0007669"/>
    <property type="project" value="InterPro"/>
</dbReference>
<dbReference type="EMBL" id="CADEPI010000002">
    <property type="protein sequence ID" value="CAB3359988.1"/>
    <property type="molecule type" value="Genomic_DNA"/>
</dbReference>
<dbReference type="Proteomes" id="UP000494165">
    <property type="component" value="Unassembled WGS sequence"/>
</dbReference>
<dbReference type="PROSITE" id="PS50222">
    <property type="entry name" value="EF_HAND_2"/>
    <property type="match status" value="1"/>
</dbReference>
<reference evidence="3 4" key="1">
    <citation type="submission" date="2020-04" db="EMBL/GenBank/DDBJ databases">
        <authorList>
            <person name="Alioto T."/>
            <person name="Alioto T."/>
            <person name="Gomez Garrido J."/>
        </authorList>
    </citation>
    <scope>NUCLEOTIDE SEQUENCE [LARGE SCALE GENOMIC DNA]</scope>
</reference>
<dbReference type="FunFam" id="1.10.238.10:FF:000178">
    <property type="entry name" value="Calmodulin-2 A"/>
    <property type="match status" value="1"/>
</dbReference>
<dbReference type="GO" id="GO:0043226">
    <property type="term" value="C:organelle"/>
    <property type="evidence" value="ECO:0007669"/>
    <property type="project" value="UniProtKB-ARBA"/>
</dbReference>
<keyword evidence="4" id="KW-1185">Reference proteome</keyword>
<dbReference type="OrthoDB" id="10260307at2759"/>
<feature type="domain" description="EF-hand" evidence="2">
    <location>
        <begin position="9"/>
        <end position="44"/>
    </location>
</feature>
<proteinExistence type="predicted"/>
<evidence type="ECO:0000313" key="3">
    <source>
        <dbReference type="EMBL" id="CAB3359988.1"/>
    </source>
</evidence>
<dbReference type="InterPro" id="IPR002048">
    <property type="entry name" value="EF_hand_dom"/>
</dbReference>
<dbReference type="InterPro" id="IPR011992">
    <property type="entry name" value="EF-hand-dom_pair"/>
</dbReference>
<dbReference type="AlphaFoldDB" id="A0A8S1BSA2"/>
<sequence length="113" mass="12555">MNKKEEASNLEKKINDAFKLFDHTGSDAVDVREIGTIIRSLGCCPSESELQEILVQVEDQEMTGSVKLNRFLPVMAEILQENRLQGAEPELLLAALKTFDPEGKGTQLIQTPI</sequence>
<comment type="caution">
    <text evidence="3">The sequence shown here is derived from an EMBL/GenBank/DDBJ whole genome shotgun (WGS) entry which is preliminary data.</text>
</comment>
<evidence type="ECO:0000259" key="2">
    <source>
        <dbReference type="PROSITE" id="PS50222"/>
    </source>
</evidence>
<organism evidence="3 4">
    <name type="scientific">Cloeon dipterum</name>
    <dbReference type="NCBI Taxonomy" id="197152"/>
    <lineage>
        <taxon>Eukaryota</taxon>
        <taxon>Metazoa</taxon>
        <taxon>Ecdysozoa</taxon>
        <taxon>Arthropoda</taxon>
        <taxon>Hexapoda</taxon>
        <taxon>Insecta</taxon>
        <taxon>Pterygota</taxon>
        <taxon>Palaeoptera</taxon>
        <taxon>Ephemeroptera</taxon>
        <taxon>Pisciforma</taxon>
        <taxon>Baetidae</taxon>
        <taxon>Cloeon</taxon>
    </lineage>
</organism>